<evidence type="ECO:0000256" key="11">
    <source>
        <dbReference type="ARBA" id="ARBA00023012"/>
    </source>
</evidence>
<dbReference type="Proteomes" id="UP000193228">
    <property type="component" value="Unassembled WGS sequence"/>
</dbReference>
<comment type="catalytic activity">
    <reaction evidence="1">
        <text>ATP + protein L-histidine = ADP + protein N-phospho-L-histidine.</text>
        <dbReference type="EC" id="2.7.13.3"/>
    </reaction>
</comment>
<dbReference type="AlphaFoldDB" id="A0A1X7KZD4"/>
<dbReference type="InterPro" id="IPR014729">
    <property type="entry name" value="Rossmann-like_a/b/a_fold"/>
</dbReference>
<evidence type="ECO:0000256" key="10">
    <source>
        <dbReference type="ARBA" id="ARBA00022989"/>
    </source>
</evidence>
<dbReference type="SUPFAM" id="SSF55781">
    <property type="entry name" value="GAF domain-like"/>
    <property type="match status" value="1"/>
</dbReference>
<dbReference type="Pfam" id="PF02518">
    <property type="entry name" value="HATPase_c"/>
    <property type="match status" value="1"/>
</dbReference>
<keyword evidence="15" id="KW-0813">Transport</keyword>
<dbReference type="SMART" id="SM00387">
    <property type="entry name" value="HATPase_c"/>
    <property type="match status" value="1"/>
</dbReference>
<keyword evidence="15" id="KW-0406">Ion transport</keyword>
<dbReference type="CDD" id="cd00075">
    <property type="entry name" value="HATPase"/>
    <property type="match status" value="1"/>
</dbReference>
<dbReference type="GO" id="GO:0005524">
    <property type="term" value="F:ATP binding"/>
    <property type="evidence" value="ECO:0007669"/>
    <property type="project" value="UniProtKB-KW"/>
</dbReference>
<dbReference type="PRINTS" id="PR00344">
    <property type="entry name" value="BCTRLSENSOR"/>
</dbReference>
<evidence type="ECO:0000259" key="14">
    <source>
        <dbReference type="PROSITE" id="PS50109"/>
    </source>
</evidence>
<feature type="compositionally biased region" description="Basic and acidic residues" evidence="13">
    <location>
        <begin position="749"/>
        <end position="759"/>
    </location>
</feature>
<sequence length="1039" mass="113685">MNRPDPDELLDKLQRAEEKRQRGKLKIFFGASAGVGKTYAMLQAARRRKEEGVAVLVGIAETHGRSETAALLAGLDVLPLAHIEYRGRKLGEFDLDAALARKPQLILVDELAHSNVQGARHLKRWQDVYELLDAGIDVYTTVNVQHLESLNDVVGQITGIRVWETVPDRVFDHADEVTLVDLPAEELLDRMRDGKVYMAQQAERAVRNFFRKGNLIALRELALRRTADRVDAQMREYRADRSIQRIWQARERLLVCVGPGPEAPALVRAAARLAASLKADWLAVYVETPALQRLPDARRERTLNALKLAAELGAETATLAAADALDALIGYAQARNVSKLVAGASSRTGVRRWLRRPFGERIAEKTGDLDLTLIRVSSERDGGEQRRLLNTTANAWREALSAAHERRSPPRAYALALAIGTAITLLSSQLIDHIDLTNLVMLYLLGVIFTAVKLGRGPGVVLSFASVAAFDFFFVPPRMSLSVSDTQYLLTFFGMLLTSLVISHLTSSLRREARVARRREQRTGAMYEMAHELAAALTTEQIVGVGSRHVSEVFGARVAILLPDSADQVRQKIEDPDAAITLEGDELDLDVGQWVYDQQKPAGHGTDTLPAAAALYLPLKAPMRTRGVLAAVVRDERELNVPEQRRMLDAFAAQIALALERVHYVDIARDALVNMESERLRNSLLSAISHDLRTPLTTIVGFSSMLAQTRQGREQAQMTDVHADAAQKAQSGAQAEGTAQAEPAAQADAQHEVQHEAQREAQAAAQRSDELVEAIHEEALRMTGIVTNLLDMARLQAGSLRLNQQWTLLEETVGAALRACKRVLAGHPVRVTLPADLPLLHLDAVLMERLFSNLFENAAKYTPPGTPLTIGAQQIDADGAPFVRVSVDDDGPGLPAGMEARVFEKFTRGEKESAKPGIGLGLAICRAIVEAHGGTIGALNRIAADGRVEGARFWFTLPVKTPPDVPDTLEDEDAAEPLHHAEPRAGMRAGMHSETYAETPGESPRDAHIEAHLEAPAETRTDIQSGAAALNPLARPTHE</sequence>
<dbReference type="PROSITE" id="PS50109">
    <property type="entry name" value="HIS_KIN"/>
    <property type="match status" value="1"/>
</dbReference>
<evidence type="ECO:0000313" key="16">
    <source>
        <dbReference type="Proteomes" id="UP000193228"/>
    </source>
</evidence>
<dbReference type="InterPro" id="IPR004358">
    <property type="entry name" value="Sig_transdc_His_kin-like_C"/>
</dbReference>
<evidence type="ECO:0000256" key="12">
    <source>
        <dbReference type="ARBA" id="ARBA00023136"/>
    </source>
</evidence>
<keyword evidence="9" id="KW-0067">ATP-binding</keyword>
<dbReference type="GO" id="GO:0034220">
    <property type="term" value="P:monoatomic ion transmembrane transport"/>
    <property type="evidence" value="ECO:0007669"/>
    <property type="project" value="UniProtKB-KW"/>
</dbReference>
<comment type="subcellular location">
    <subcellularLocation>
        <location evidence="2">Membrane</location>
        <topology evidence="2">Multi-pass membrane protein</topology>
    </subcellularLocation>
</comment>
<dbReference type="SUPFAM" id="SSF52402">
    <property type="entry name" value="Adenine nucleotide alpha hydrolases-like"/>
    <property type="match status" value="1"/>
</dbReference>
<evidence type="ECO:0000256" key="2">
    <source>
        <dbReference type="ARBA" id="ARBA00004141"/>
    </source>
</evidence>
<dbReference type="SUPFAM" id="SSF52540">
    <property type="entry name" value="P-loop containing nucleoside triphosphate hydrolases"/>
    <property type="match status" value="1"/>
</dbReference>
<evidence type="ECO:0000256" key="9">
    <source>
        <dbReference type="ARBA" id="ARBA00022840"/>
    </source>
</evidence>
<feature type="region of interest" description="Disordered" evidence="13">
    <location>
        <begin position="995"/>
        <end position="1039"/>
    </location>
</feature>
<evidence type="ECO:0000256" key="7">
    <source>
        <dbReference type="ARBA" id="ARBA00022741"/>
    </source>
</evidence>
<keyword evidence="6" id="KW-0812">Transmembrane</keyword>
<evidence type="ECO:0000256" key="1">
    <source>
        <dbReference type="ARBA" id="ARBA00000085"/>
    </source>
</evidence>
<keyword evidence="8 15" id="KW-0418">Kinase</keyword>
<keyword evidence="15" id="KW-0407">Ion channel</keyword>
<dbReference type="SMART" id="SM00388">
    <property type="entry name" value="HisKA"/>
    <property type="match status" value="1"/>
</dbReference>
<keyword evidence="10" id="KW-1133">Transmembrane helix</keyword>
<feature type="region of interest" description="Disordered" evidence="13">
    <location>
        <begin position="711"/>
        <end position="765"/>
    </location>
</feature>
<evidence type="ECO:0000313" key="15">
    <source>
        <dbReference type="EMBL" id="SMG46760.1"/>
    </source>
</evidence>
<feature type="compositionally biased region" description="Low complexity" evidence="13">
    <location>
        <begin position="729"/>
        <end position="748"/>
    </location>
</feature>
<keyword evidence="16" id="KW-1185">Reference proteome</keyword>
<protein>
    <recommendedName>
        <fullName evidence="3">histidine kinase</fullName>
        <ecNumber evidence="3">2.7.13.3</ecNumber>
    </recommendedName>
</protein>
<dbReference type="InterPro" id="IPR003594">
    <property type="entry name" value="HATPase_dom"/>
</dbReference>
<dbReference type="Gene3D" id="3.40.50.300">
    <property type="entry name" value="P-loop containing nucleotide triphosphate hydrolases"/>
    <property type="match status" value="1"/>
</dbReference>
<dbReference type="Pfam" id="PF13493">
    <property type="entry name" value="DUF4118"/>
    <property type="match status" value="1"/>
</dbReference>
<dbReference type="GO" id="GO:0005737">
    <property type="term" value="C:cytoplasm"/>
    <property type="evidence" value="ECO:0007669"/>
    <property type="project" value="UniProtKB-ARBA"/>
</dbReference>
<dbReference type="FunFam" id="3.40.50.300:FF:000483">
    <property type="entry name" value="Sensor histidine kinase KdpD"/>
    <property type="match status" value="1"/>
</dbReference>
<dbReference type="Gene3D" id="3.30.565.10">
    <property type="entry name" value="Histidine kinase-like ATPase, C-terminal domain"/>
    <property type="match status" value="1"/>
</dbReference>
<accession>A0A1X7KZD4</accession>
<dbReference type="InterPro" id="IPR052023">
    <property type="entry name" value="Histidine_kinase_KdpD"/>
</dbReference>
<dbReference type="InterPro" id="IPR029016">
    <property type="entry name" value="GAF-like_dom_sf"/>
</dbReference>
<evidence type="ECO:0000256" key="8">
    <source>
        <dbReference type="ARBA" id="ARBA00022777"/>
    </source>
</evidence>
<dbReference type="InterPro" id="IPR003852">
    <property type="entry name" value="Sig_transdc_His_kinase_KdpD_N"/>
</dbReference>
<dbReference type="InterPro" id="IPR038318">
    <property type="entry name" value="KdpD_sf"/>
</dbReference>
<dbReference type="Gene3D" id="3.30.450.40">
    <property type="match status" value="1"/>
</dbReference>
<dbReference type="EMBL" id="FXAT01000004">
    <property type="protein sequence ID" value="SMG46760.1"/>
    <property type="molecule type" value="Genomic_DNA"/>
</dbReference>
<proteinExistence type="predicted"/>
<keyword evidence="5" id="KW-0808">Transferase</keyword>
<dbReference type="InterPro" id="IPR025201">
    <property type="entry name" value="KdpD_TM"/>
</dbReference>
<dbReference type="SUPFAM" id="SSF55874">
    <property type="entry name" value="ATPase domain of HSP90 chaperone/DNA topoisomerase II/histidine kinase"/>
    <property type="match status" value="1"/>
</dbReference>
<gene>
    <name evidence="15" type="ORF">SAMN06265784_104606</name>
</gene>
<dbReference type="Pfam" id="PF02702">
    <property type="entry name" value="KdpD"/>
    <property type="match status" value="1"/>
</dbReference>
<dbReference type="InterPro" id="IPR036097">
    <property type="entry name" value="HisK_dim/P_sf"/>
</dbReference>
<dbReference type="InterPro" id="IPR036890">
    <property type="entry name" value="HATPase_C_sf"/>
</dbReference>
<dbReference type="PANTHER" id="PTHR45569:SF1">
    <property type="entry name" value="SENSOR PROTEIN KDPD"/>
    <property type="match status" value="1"/>
</dbReference>
<evidence type="ECO:0000256" key="5">
    <source>
        <dbReference type="ARBA" id="ARBA00022679"/>
    </source>
</evidence>
<dbReference type="Gene3D" id="1.20.120.620">
    <property type="entry name" value="Backbone structure of the membrane domain of e. Coli histidine kinase receptor kdpd"/>
    <property type="match status" value="1"/>
</dbReference>
<dbReference type="Gene3D" id="1.10.287.130">
    <property type="match status" value="1"/>
</dbReference>
<dbReference type="Pfam" id="PF13492">
    <property type="entry name" value="GAF_3"/>
    <property type="match status" value="1"/>
</dbReference>
<dbReference type="Pfam" id="PF00512">
    <property type="entry name" value="HisKA"/>
    <property type="match status" value="1"/>
</dbReference>
<dbReference type="InterPro" id="IPR003018">
    <property type="entry name" value="GAF"/>
</dbReference>
<keyword evidence="11" id="KW-0902">Two-component regulatory system</keyword>
<feature type="compositionally biased region" description="Basic and acidic residues" evidence="13">
    <location>
        <begin position="1003"/>
        <end position="1021"/>
    </location>
</feature>
<dbReference type="PANTHER" id="PTHR45569">
    <property type="entry name" value="SENSOR PROTEIN KDPD"/>
    <property type="match status" value="1"/>
</dbReference>
<dbReference type="RefSeq" id="WP_244196030.1">
    <property type="nucleotide sequence ID" value="NZ_FXAT01000004.1"/>
</dbReference>
<dbReference type="GO" id="GO:0005886">
    <property type="term" value="C:plasma membrane"/>
    <property type="evidence" value="ECO:0007669"/>
    <property type="project" value="TreeGrafter"/>
</dbReference>
<dbReference type="EC" id="2.7.13.3" evidence="3"/>
<reference evidence="16" key="1">
    <citation type="submission" date="2017-04" db="EMBL/GenBank/DDBJ databases">
        <authorList>
            <person name="Varghese N."/>
            <person name="Submissions S."/>
        </authorList>
    </citation>
    <scope>NUCLEOTIDE SEQUENCE [LARGE SCALE GENOMIC DNA]</scope>
    <source>
        <strain evidence="16">LMG 29540</strain>
    </source>
</reference>
<evidence type="ECO:0000256" key="6">
    <source>
        <dbReference type="ARBA" id="ARBA00022692"/>
    </source>
</evidence>
<dbReference type="Gene3D" id="3.40.50.620">
    <property type="entry name" value="HUPs"/>
    <property type="match status" value="1"/>
</dbReference>
<dbReference type="STRING" id="1515439.SAMN06265784_104606"/>
<keyword evidence="12" id="KW-0472">Membrane</keyword>
<dbReference type="CDD" id="cd00082">
    <property type="entry name" value="HisKA"/>
    <property type="match status" value="1"/>
</dbReference>
<dbReference type="GO" id="GO:0000155">
    <property type="term" value="F:phosphorelay sensor kinase activity"/>
    <property type="evidence" value="ECO:0007669"/>
    <property type="project" value="InterPro"/>
</dbReference>
<feature type="domain" description="Histidine kinase" evidence="14">
    <location>
        <begin position="687"/>
        <end position="961"/>
    </location>
</feature>
<keyword evidence="7" id="KW-0547">Nucleotide-binding</keyword>
<dbReference type="InterPro" id="IPR027417">
    <property type="entry name" value="P-loop_NTPase"/>
</dbReference>
<keyword evidence="4" id="KW-0597">Phosphoprotein</keyword>
<evidence type="ECO:0000256" key="3">
    <source>
        <dbReference type="ARBA" id="ARBA00012438"/>
    </source>
</evidence>
<evidence type="ECO:0000256" key="4">
    <source>
        <dbReference type="ARBA" id="ARBA00022553"/>
    </source>
</evidence>
<dbReference type="InterPro" id="IPR005467">
    <property type="entry name" value="His_kinase_dom"/>
</dbReference>
<name>A0A1X7KZD4_9BURK</name>
<dbReference type="InterPro" id="IPR003661">
    <property type="entry name" value="HisK_dim/P_dom"/>
</dbReference>
<dbReference type="SUPFAM" id="SSF47384">
    <property type="entry name" value="Homodimeric domain of signal transducing histidine kinase"/>
    <property type="match status" value="1"/>
</dbReference>
<organism evidence="15 16">
    <name type="scientific">Paraburkholderia susongensis</name>
    <dbReference type="NCBI Taxonomy" id="1515439"/>
    <lineage>
        <taxon>Bacteria</taxon>
        <taxon>Pseudomonadati</taxon>
        <taxon>Pseudomonadota</taxon>
        <taxon>Betaproteobacteria</taxon>
        <taxon>Burkholderiales</taxon>
        <taxon>Burkholderiaceae</taxon>
        <taxon>Paraburkholderia</taxon>
    </lineage>
</organism>
<evidence type="ECO:0000256" key="13">
    <source>
        <dbReference type="SAM" id="MobiDB-lite"/>
    </source>
</evidence>